<dbReference type="AlphaFoldDB" id="A0A2S0KPK0"/>
<name>A0A2S0KPK0_9FIRM</name>
<dbReference type="OrthoDB" id="9788327at2"/>
<evidence type="ECO:0000313" key="2">
    <source>
        <dbReference type="Proteomes" id="UP000237947"/>
    </source>
</evidence>
<gene>
    <name evidence="1" type="ORF">C5Q98_06820</name>
</gene>
<dbReference type="KEGG" id="fsa:C5Q98_06820"/>
<sequence length="457" mass="52932">MGKINLNRIIALVLLLTLLVSCNNNRYENRDNSKKSNQSDCQIQFMQMGQNPTIAEGTNAFYHISGKFLYSISKKDGKVRVLDNNPDTLDDREENLELRKLSNAYFEFPVSVQYIDGKLYVVSKEAKNLENGIESEGNIYENIVYEVDTSGSGRKVIFKSEKDVNAIILHRGYLYFSTSDFYDIKLALIEGKKTDYKELGYRLQRLPLHNLSAKPETIYERTNKLGYINQMLPIGDIMYFMEANTAIDSKKIQEEEKKFNKGYILDYKLNFQSLNLISKTNKVLNTDDSNLSWPMPSSEKELLYTKNYGKLGMDEIREIIEKGKKFPEVERKLISTDYETNKIKEIDFHLPAEDSGLIFGYGDYFCVDNVMTSKMLKKSRTLKFFNKNAELVEEIEMFARAGLVLGMDKNYLYINVLKLEDEELNGIYRLNLENVGKGKLSWEKFFTYQPEVNANKK</sequence>
<dbReference type="RefSeq" id="WP_106012886.1">
    <property type="nucleotide sequence ID" value="NZ_CP027226.1"/>
</dbReference>
<reference evidence="2" key="1">
    <citation type="submission" date="2018-02" db="EMBL/GenBank/DDBJ databases">
        <authorList>
            <person name="Holder M.E."/>
            <person name="Ajami N.J."/>
            <person name="Petrosino J.F."/>
        </authorList>
    </citation>
    <scope>NUCLEOTIDE SEQUENCE [LARGE SCALE GENOMIC DNA]</scope>
    <source>
        <strain evidence="2">CCUG 47711</strain>
    </source>
</reference>
<evidence type="ECO:0000313" key="1">
    <source>
        <dbReference type="EMBL" id="AVM42938.1"/>
    </source>
</evidence>
<keyword evidence="2" id="KW-1185">Reference proteome</keyword>
<dbReference type="Proteomes" id="UP000237947">
    <property type="component" value="Chromosome"/>
</dbReference>
<dbReference type="PROSITE" id="PS51257">
    <property type="entry name" value="PROKAR_LIPOPROTEIN"/>
    <property type="match status" value="1"/>
</dbReference>
<accession>A0A2S0KPK0</accession>
<organism evidence="1 2">
    <name type="scientific">Fastidiosipila sanguinis</name>
    <dbReference type="NCBI Taxonomy" id="236753"/>
    <lineage>
        <taxon>Bacteria</taxon>
        <taxon>Bacillati</taxon>
        <taxon>Bacillota</taxon>
        <taxon>Clostridia</taxon>
        <taxon>Eubacteriales</taxon>
        <taxon>Oscillospiraceae</taxon>
        <taxon>Fastidiosipila</taxon>
    </lineage>
</organism>
<proteinExistence type="predicted"/>
<dbReference type="EMBL" id="CP027226">
    <property type="protein sequence ID" value="AVM42938.1"/>
    <property type="molecule type" value="Genomic_DNA"/>
</dbReference>
<protein>
    <recommendedName>
        <fullName evidence="3">Lipoprotein</fullName>
    </recommendedName>
</protein>
<evidence type="ECO:0008006" key="3">
    <source>
        <dbReference type="Google" id="ProtNLM"/>
    </source>
</evidence>
<dbReference type="SUPFAM" id="SSF63825">
    <property type="entry name" value="YWTD domain"/>
    <property type="match status" value="1"/>
</dbReference>